<accession>A0A9E8LXK9</accession>
<dbReference type="RefSeq" id="WP_275419704.1">
    <property type="nucleotide sequence ID" value="NZ_CP106877.1"/>
</dbReference>
<dbReference type="GO" id="GO:0042601">
    <property type="term" value="C:endospore-forming forespore"/>
    <property type="evidence" value="ECO:0007669"/>
    <property type="project" value="TreeGrafter"/>
</dbReference>
<dbReference type="SUPFAM" id="SSF56112">
    <property type="entry name" value="Protein kinase-like (PK-like)"/>
    <property type="match status" value="1"/>
</dbReference>
<dbReference type="NCBIfam" id="TIGR02904">
    <property type="entry name" value="spore_ysxE"/>
    <property type="match status" value="1"/>
</dbReference>
<keyword evidence="2" id="KW-1185">Reference proteome</keyword>
<gene>
    <name evidence="1" type="primary">ysxE</name>
    <name evidence="1" type="ORF">OE105_08120</name>
</gene>
<dbReference type="EMBL" id="CP106877">
    <property type="protein sequence ID" value="WAA11593.1"/>
    <property type="molecule type" value="Genomic_DNA"/>
</dbReference>
<protein>
    <submittedName>
        <fullName evidence="1">Spore coat protein YsxE</fullName>
    </submittedName>
</protein>
<dbReference type="KEGG" id="fhl:OE105_08120"/>
<name>A0A9E8LXK9_9BACI</name>
<dbReference type="InterPro" id="IPR047175">
    <property type="entry name" value="CotS-like"/>
</dbReference>
<dbReference type="PANTHER" id="PTHR39179:SF3">
    <property type="entry name" value="COTS-RELATED PROTEIN"/>
    <property type="match status" value="1"/>
</dbReference>
<keyword evidence="1" id="KW-0167">Capsid protein</keyword>
<dbReference type="PANTHER" id="PTHR39179">
    <property type="entry name" value="SPORE COAT PROTEIN I"/>
    <property type="match status" value="1"/>
</dbReference>
<reference evidence="1" key="1">
    <citation type="submission" date="2022-09" db="EMBL/GenBank/DDBJ databases">
        <title>Complete Genomes of Fervidibacillus albus and Fervidibacillus halotolerans isolated from tidal flat sediments.</title>
        <authorList>
            <person name="Kwon K.K."/>
            <person name="Yang S.-H."/>
            <person name="Park M.J."/>
            <person name="Oh H.-M."/>
        </authorList>
    </citation>
    <scope>NUCLEOTIDE SEQUENCE</scope>
    <source>
        <strain evidence="1">MEBiC13594</strain>
    </source>
</reference>
<dbReference type="InterPro" id="IPR014253">
    <property type="entry name" value="Spore_coat_YsxE"/>
</dbReference>
<dbReference type="AlphaFoldDB" id="A0A9E8LXK9"/>
<dbReference type="Gene3D" id="3.30.200.20">
    <property type="entry name" value="Phosphorylase Kinase, domain 1"/>
    <property type="match status" value="1"/>
</dbReference>
<evidence type="ECO:0000313" key="1">
    <source>
        <dbReference type="EMBL" id="WAA11593.1"/>
    </source>
</evidence>
<evidence type="ECO:0000313" key="2">
    <source>
        <dbReference type="Proteomes" id="UP001164726"/>
    </source>
</evidence>
<proteinExistence type="predicted"/>
<dbReference type="InterPro" id="IPR011009">
    <property type="entry name" value="Kinase-like_dom_sf"/>
</dbReference>
<dbReference type="Gene3D" id="3.90.1200.10">
    <property type="match status" value="1"/>
</dbReference>
<sequence>MNYEEIVEILNHYQIRPYEIEKKGKVYKISSREGMFALKKTTVQQFQRFLFHLQYLNNQGFYQFIPILPTISGTYAVNYGDELFYLMPWFSEKKDENIMEKLFRELGRLHTLSVKEWKIDQEMVENHYHRTKEKWEGEVGFLEAFIDLCENKWYMSPFEWKFVEYFYEFRKAYDYAFHQLHLWKDEIEREGIIRSVLIHGNSGKDHFLFSDQGKGYFISWEKSRFSSPFFDVLPLLKQTLHTYPFHCDQCLHWLDAYFKYFPLKTEEERLMKGYLAQPGFIISTIQSYQTTQERNKEYIFTRRLTKHYWLLKNTEYVVMKLEERNNNLE</sequence>
<keyword evidence="1" id="KW-0946">Virion</keyword>
<dbReference type="Proteomes" id="UP001164726">
    <property type="component" value="Chromosome"/>
</dbReference>
<organism evidence="1 2">
    <name type="scientific">Fervidibacillus halotolerans</name>
    <dbReference type="NCBI Taxonomy" id="2980027"/>
    <lineage>
        <taxon>Bacteria</taxon>
        <taxon>Bacillati</taxon>
        <taxon>Bacillota</taxon>
        <taxon>Bacilli</taxon>
        <taxon>Bacillales</taxon>
        <taxon>Bacillaceae</taxon>
        <taxon>Fervidibacillus</taxon>
    </lineage>
</organism>